<evidence type="ECO:0000256" key="2">
    <source>
        <dbReference type="ARBA" id="ARBA00061659"/>
    </source>
</evidence>
<dbReference type="PANTHER" id="PTHR47926">
    <property type="entry name" value="PENTATRICOPEPTIDE REPEAT-CONTAINING PROTEIN"/>
    <property type="match status" value="1"/>
</dbReference>
<feature type="repeat" description="PPR" evidence="3">
    <location>
        <begin position="316"/>
        <end position="350"/>
    </location>
</feature>
<feature type="repeat" description="PPR" evidence="3">
    <location>
        <begin position="416"/>
        <end position="450"/>
    </location>
</feature>
<evidence type="ECO:0000256" key="3">
    <source>
        <dbReference type="PROSITE-ProRule" id="PRU00708"/>
    </source>
</evidence>
<reference evidence="4" key="2">
    <citation type="submission" date="2022-03" db="EMBL/GenBank/DDBJ databases">
        <title>Draft title - Genomic analysis of global carrot germplasm unveils the trajectory of domestication and the origin of high carotenoid orange carrot.</title>
        <authorList>
            <person name="Iorizzo M."/>
            <person name="Ellison S."/>
            <person name="Senalik D."/>
            <person name="Macko-Podgorni A."/>
            <person name="Grzebelus D."/>
            <person name="Bostan H."/>
            <person name="Rolling W."/>
            <person name="Curaba J."/>
            <person name="Simon P."/>
        </authorList>
    </citation>
    <scope>NUCLEOTIDE SEQUENCE</scope>
    <source>
        <tissue evidence="4">Leaf</tissue>
    </source>
</reference>
<dbReference type="FunFam" id="1.25.40.10:FF:000212">
    <property type="entry name" value="Pentatricopeptide repeat-containing protein At2g03380, mitochondrial"/>
    <property type="match status" value="1"/>
</dbReference>
<dbReference type="InterPro" id="IPR002885">
    <property type="entry name" value="PPR_rpt"/>
</dbReference>
<dbReference type="NCBIfam" id="TIGR00756">
    <property type="entry name" value="PPR"/>
    <property type="match status" value="4"/>
</dbReference>
<evidence type="ECO:0000313" key="5">
    <source>
        <dbReference type="Proteomes" id="UP000077755"/>
    </source>
</evidence>
<dbReference type="Pfam" id="PF01535">
    <property type="entry name" value="PPR"/>
    <property type="match status" value="2"/>
</dbReference>
<feature type="repeat" description="PPR" evidence="3">
    <location>
        <begin position="519"/>
        <end position="553"/>
    </location>
</feature>
<comment type="similarity">
    <text evidence="2">Belongs to the PPR family. PCMP-E subfamily.</text>
</comment>
<proteinExistence type="inferred from homology"/>
<reference evidence="4" key="1">
    <citation type="journal article" date="2016" name="Nat. Genet.">
        <title>A high-quality carrot genome assembly provides new insights into carotenoid accumulation and asterid genome evolution.</title>
        <authorList>
            <person name="Iorizzo M."/>
            <person name="Ellison S."/>
            <person name="Senalik D."/>
            <person name="Zeng P."/>
            <person name="Satapoomin P."/>
            <person name="Huang J."/>
            <person name="Bowman M."/>
            <person name="Iovene M."/>
            <person name="Sanseverino W."/>
            <person name="Cavagnaro P."/>
            <person name="Yildiz M."/>
            <person name="Macko-Podgorni A."/>
            <person name="Moranska E."/>
            <person name="Grzebelus E."/>
            <person name="Grzebelus D."/>
            <person name="Ashrafi H."/>
            <person name="Zheng Z."/>
            <person name="Cheng S."/>
            <person name="Spooner D."/>
            <person name="Van Deynze A."/>
            <person name="Simon P."/>
        </authorList>
    </citation>
    <scope>NUCLEOTIDE SEQUENCE</scope>
    <source>
        <tissue evidence="4">Leaf</tissue>
    </source>
</reference>
<name>A0AAF0XW86_DAUCS</name>
<feature type="repeat" description="PPR" evidence="3">
    <location>
        <begin position="250"/>
        <end position="284"/>
    </location>
</feature>
<dbReference type="Pfam" id="PF13041">
    <property type="entry name" value="PPR_2"/>
    <property type="match status" value="4"/>
</dbReference>
<dbReference type="AlphaFoldDB" id="A0AAF0XW86"/>
<dbReference type="GO" id="GO:0003723">
    <property type="term" value="F:RNA binding"/>
    <property type="evidence" value="ECO:0007669"/>
    <property type="project" value="InterPro"/>
</dbReference>
<evidence type="ECO:0008006" key="6">
    <source>
        <dbReference type="Google" id="ProtNLM"/>
    </source>
</evidence>
<protein>
    <recommendedName>
        <fullName evidence="6">Pentacotripeptide-repeat region of PRORP domain-containing protein</fullName>
    </recommendedName>
</protein>
<dbReference type="PROSITE" id="PS51375">
    <property type="entry name" value="PPR"/>
    <property type="match status" value="6"/>
</dbReference>
<gene>
    <name evidence="4" type="ORF">DCAR_0934883</name>
</gene>
<dbReference type="FunFam" id="1.25.40.10:FF:000309">
    <property type="entry name" value="Pentatricopeptide repeat-containing protein, chloroplastic"/>
    <property type="match status" value="1"/>
</dbReference>
<feature type="repeat" description="PPR" evidence="3">
    <location>
        <begin position="554"/>
        <end position="589"/>
    </location>
</feature>
<dbReference type="FunFam" id="1.25.40.10:FF:000196">
    <property type="entry name" value="Pentatricopeptide repeat-containing protein At4g14850"/>
    <property type="match status" value="1"/>
</dbReference>
<dbReference type="EMBL" id="CP093351">
    <property type="protein sequence ID" value="WOH15345.1"/>
    <property type="molecule type" value="Genomic_DNA"/>
</dbReference>
<dbReference type="InterPro" id="IPR046960">
    <property type="entry name" value="PPR_At4g14850-like_plant"/>
</dbReference>
<keyword evidence="5" id="KW-1185">Reference proteome</keyword>
<dbReference type="Pfam" id="PF20431">
    <property type="entry name" value="E_motif"/>
    <property type="match status" value="1"/>
</dbReference>
<organism evidence="4 5">
    <name type="scientific">Daucus carota subsp. sativus</name>
    <name type="common">Carrot</name>
    <dbReference type="NCBI Taxonomy" id="79200"/>
    <lineage>
        <taxon>Eukaryota</taxon>
        <taxon>Viridiplantae</taxon>
        <taxon>Streptophyta</taxon>
        <taxon>Embryophyta</taxon>
        <taxon>Tracheophyta</taxon>
        <taxon>Spermatophyta</taxon>
        <taxon>Magnoliopsida</taxon>
        <taxon>eudicotyledons</taxon>
        <taxon>Gunneridae</taxon>
        <taxon>Pentapetalae</taxon>
        <taxon>asterids</taxon>
        <taxon>campanulids</taxon>
        <taxon>Apiales</taxon>
        <taxon>Apiaceae</taxon>
        <taxon>Apioideae</taxon>
        <taxon>Scandiceae</taxon>
        <taxon>Daucinae</taxon>
        <taxon>Daucus</taxon>
        <taxon>Daucus sect. Daucus</taxon>
    </lineage>
</organism>
<keyword evidence="1" id="KW-0677">Repeat</keyword>
<dbReference type="InterPro" id="IPR011990">
    <property type="entry name" value="TPR-like_helical_dom_sf"/>
</dbReference>
<dbReference type="Gene3D" id="1.25.40.10">
    <property type="entry name" value="Tetratricopeptide repeat domain"/>
    <property type="match status" value="5"/>
</dbReference>
<dbReference type="PANTHER" id="PTHR47926:SF363">
    <property type="entry name" value="PENTATRICOPEPTIDE REPEAT-CONTAINING PROTEIN"/>
    <property type="match status" value="1"/>
</dbReference>
<dbReference type="GO" id="GO:0009451">
    <property type="term" value="P:RNA modification"/>
    <property type="evidence" value="ECO:0007669"/>
    <property type="project" value="InterPro"/>
</dbReference>
<feature type="repeat" description="PPR" evidence="3">
    <location>
        <begin position="184"/>
        <end position="218"/>
    </location>
</feature>
<evidence type="ECO:0000256" key="1">
    <source>
        <dbReference type="ARBA" id="ARBA00022737"/>
    </source>
</evidence>
<dbReference type="FunFam" id="1.25.40.10:FF:000073">
    <property type="entry name" value="Pentatricopeptide repeat-containing protein chloroplastic"/>
    <property type="match status" value="1"/>
</dbReference>
<sequence>MNPIKLLRKNLSCLVISKKITTLSSISAPHQVSLQVLEAEQAQAQASLHSISLDPFYAMLCSCKNKPSIQRAHAFLIVHGEVGSCLYQNRLVRLYGMVGQVESARKVFDAVPDPDLGTCKVMIRWYFINDLYRGVIGFYDCMRVCVRESDNVVFSIVLKACSELRYLGVGKKVHCHVVKAGNPDSFVLNGLVDVYAKCGEVSSSRRVFDEIVDRDVICWTSMIVAYVQNGCAEQGLSVFNRMRSGLVEGNVYTFGSLVTACTKMGALHQGKWIHGYMVKYGIVLNSYLVTALVDMYSKCGSITDAHRIFDECCIIDLVSWTSMIVGYTQQGYPEQALKLFTDKKWKGILPNSVTLASVISACRQADNSKFGRLVHGFGLKLGLQDANVSSALVGMYAKCDMMEDANNLFQTISEKDVITWNSIMSGYAQNGYAYEALKLFQHMRLLNLRPDAVTLVTVLSVCASVAALHFGYALHAHSIKVGLLSCNNVYIGTALLSFYAKCGDAASARHIFDGMEEKNEFTWNAVIGGYGMQGDCSVSLTLFDDMLKDKMEPNDITFTTILSACSHAGMVDEGKRYFSLMCQKYNFRPSLEHYACMVDLLSRAGRLEEAQDFIEKMPIQPDVTVLGAFLHGCNLHSGYNLGELALGKLLEMNPNDASYYVLMSQLYASDGKWSQAYQVRELMKARELNKSAALSLVDMQNLKSELPPLRLASQA</sequence>
<accession>A0AAF0XW86</accession>
<evidence type="ECO:0000313" key="4">
    <source>
        <dbReference type="EMBL" id="WOH15345.1"/>
    </source>
</evidence>
<dbReference type="Proteomes" id="UP000077755">
    <property type="component" value="Chromosome 9"/>
</dbReference>
<dbReference type="InterPro" id="IPR046848">
    <property type="entry name" value="E_motif"/>
</dbReference>
<dbReference type="KEGG" id="dcr:108200241"/>